<evidence type="ECO:0000256" key="1">
    <source>
        <dbReference type="ARBA" id="ARBA00007980"/>
    </source>
</evidence>
<comment type="caution">
    <text evidence="4">The sequence shown here is derived from an EMBL/GenBank/DDBJ whole genome shotgun (WGS) entry which is preliminary data.</text>
</comment>
<evidence type="ECO:0000256" key="2">
    <source>
        <dbReference type="ARBA" id="ARBA00019989"/>
    </source>
</evidence>
<name>A0A814HUQ7_9BILA</name>
<dbReference type="Proteomes" id="UP000681722">
    <property type="component" value="Unassembled WGS sequence"/>
</dbReference>
<accession>A0A814HUQ7</accession>
<dbReference type="Gene3D" id="2.20.25.10">
    <property type="match status" value="1"/>
</dbReference>
<evidence type="ECO:0000313" key="5">
    <source>
        <dbReference type="EMBL" id="CAF3786454.1"/>
    </source>
</evidence>
<dbReference type="PANTHER" id="PTHR12773:SF0">
    <property type="entry name" value="MULTIFUNCTIONAL METHYLTRANSFERASE SUBUNIT TRM112-LIKE PROTEIN"/>
    <property type="match status" value="1"/>
</dbReference>
<dbReference type="Proteomes" id="UP000663829">
    <property type="component" value="Unassembled WGS sequence"/>
</dbReference>
<evidence type="ECO:0000256" key="3">
    <source>
        <dbReference type="ARBA" id="ARBA00030516"/>
    </source>
</evidence>
<protein>
    <recommendedName>
        <fullName evidence="2">Multifunctional methyltransferase subunit TRM112-like protein</fullName>
    </recommendedName>
    <alternativeName>
        <fullName evidence="3">tRNA methyltransferase 112 homolog</fullName>
    </alternativeName>
</protein>
<dbReference type="Pfam" id="PF03966">
    <property type="entry name" value="Trm112p"/>
    <property type="match status" value="1"/>
</dbReference>
<proteinExistence type="inferred from homology"/>
<dbReference type="CDD" id="cd21089">
    <property type="entry name" value="Trm112-like"/>
    <property type="match status" value="1"/>
</dbReference>
<sequence length="125" mass="14242">MKLITHNMLTSNIIKGVKNGFPLKINAVKVENITVDYNRDFITRMLPRIEYNALRSAVSDIGINESLPEVLSESLQEDDEFLKKMHKVLLEIEIEEGELICPETGRKFPIRKGIPNMLLSESEVS</sequence>
<dbReference type="SUPFAM" id="SSF158997">
    <property type="entry name" value="Trm112p-like"/>
    <property type="match status" value="1"/>
</dbReference>
<gene>
    <name evidence="4" type="ORF">GPM918_LOCUS14467</name>
    <name evidence="5" type="ORF">SRO942_LOCUS14467</name>
</gene>
<reference evidence="4" key="1">
    <citation type="submission" date="2021-02" db="EMBL/GenBank/DDBJ databases">
        <authorList>
            <person name="Nowell W R."/>
        </authorList>
    </citation>
    <scope>NUCLEOTIDE SEQUENCE</scope>
</reference>
<evidence type="ECO:0000313" key="4">
    <source>
        <dbReference type="EMBL" id="CAF1014931.1"/>
    </source>
</evidence>
<dbReference type="InterPro" id="IPR005651">
    <property type="entry name" value="Trm112-like"/>
</dbReference>
<dbReference type="EMBL" id="CAJOBC010003486">
    <property type="protein sequence ID" value="CAF3786454.1"/>
    <property type="molecule type" value="Genomic_DNA"/>
</dbReference>
<organism evidence="4 6">
    <name type="scientific">Didymodactylos carnosus</name>
    <dbReference type="NCBI Taxonomy" id="1234261"/>
    <lineage>
        <taxon>Eukaryota</taxon>
        <taxon>Metazoa</taxon>
        <taxon>Spiralia</taxon>
        <taxon>Gnathifera</taxon>
        <taxon>Rotifera</taxon>
        <taxon>Eurotatoria</taxon>
        <taxon>Bdelloidea</taxon>
        <taxon>Philodinida</taxon>
        <taxon>Philodinidae</taxon>
        <taxon>Didymodactylos</taxon>
    </lineage>
</organism>
<keyword evidence="6" id="KW-1185">Reference proteome</keyword>
<dbReference type="OrthoDB" id="2187549at2759"/>
<evidence type="ECO:0000313" key="6">
    <source>
        <dbReference type="Proteomes" id="UP000663829"/>
    </source>
</evidence>
<dbReference type="EMBL" id="CAJNOQ010003486">
    <property type="protein sequence ID" value="CAF1014931.1"/>
    <property type="molecule type" value="Genomic_DNA"/>
</dbReference>
<dbReference type="GO" id="GO:0030488">
    <property type="term" value="P:tRNA methylation"/>
    <property type="evidence" value="ECO:0007669"/>
    <property type="project" value="TreeGrafter"/>
</dbReference>
<comment type="similarity">
    <text evidence="1">Belongs to the TRM112 family.</text>
</comment>
<dbReference type="PANTHER" id="PTHR12773">
    <property type="entry name" value="UPF0315 PROTEIN-RELATED"/>
    <property type="match status" value="1"/>
</dbReference>
<dbReference type="GO" id="GO:0046982">
    <property type="term" value="F:protein heterodimerization activity"/>
    <property type="evidence" value="ECO:0007669"/>
    <property type="project" value="InterPro"/>
</dbReference>
<dbReference type="InterPro" id="IPR039127">
    <property type="entry name" value="Trm112"/>
</dbReference>
<dbReference type="GO" id="GO:0070476">
    <property type="term" value="P:rRNA (guanine-N7)-methylation"/>
    <property type="evidence" value="ECO:0007669"/>
    <property type="project" value="TreeGrafter"/>
</dbReference>
<dbReference type="AlphaFoldDB" id="A0A814HUQ7"/>